<feature type="transmembrane region" description="Helical" evidence="1">
    <location>
        <begin position="204"/>
        <end position="222"/>
    </location>
</feature>
<organism evidence="3 4">
    <name type="scientific">Allopseudospirillum japonicum</name>
    <dbReference type="NCBI Taxonomy" id="64971"/>
    <lineage>
        <taxon>Bacteria</taxon>
        <taxon>Pseudomonadati</taxon>
        <taxon>Pseudomonadota</taxon>
        <taxon>Gammaproteobacteria</taxon>
        <taxon>Oceanospirillales</taxon>
        <taxon>Oceanospirillaceae</taxon>
        <taxon>Allopseudospirillum</taxon>
    </lineage>
</organism>
<evidence type="ECO:0000256" key="1">
    <source>
        <dbReference type="SAM" id="Phobius"/>
    </source>
</evidence>
<feature type="transmembrane region" description="Helical" evidence="1">
    <location>
        <begin position="173"/>
        <end position="192"/>
    </location>
</feature>
<dbReference type="Pfam" id="PF13386">
    <property type="entry name" value="DsbD_2"/>
    <property type="match status" value="1"/>
</dbReference>
<dbReference type="Proteomes" id="UP000242999">
    <property type="component" value="Unassembled WGS sequence"/>
</dbReference>
<feature type="domain" description="Urease accessory protein UreH-like transmembrane" evidence="2">
    <location>
        <begin position="12"/>
        <end position="217"/>
    </location>
</feature>
<accession>A0A1H6TKU5</accession>
<dbReference type="InterPro" id="IPR039447">
    <property type="entry name" value="UreH-like_TM_dom"/>
</dbReference>
<keyword evidence="1" id="KW-0812">Transmembrane</keyword>
<evidence type="ECO:0000313" key="4">
    <source>
        <dbReference type="Proteomes" id="UP000242999"/>
    </source>
</evidence>
<reference evidence="4" key="1">
    <citation type="submission" date="2016-10" db="EMBL/GenBank/DDBJ databases">
        <authorList>
            <person name="Varghese N."/>
            <person name="Submissions S."/>
        </authorList>
    </citation>
    <scope>NUCLEOTIDE SEQUENCE [LARGE SCALE GENOMIC DNA]</scope>
    <source>
        <strain evidence="4">DSM 7165</strain>
    </source>
</reference>
<keyword evidence="1" id="KW-0472">Membrane</keyword>
<sequence>MMLTDSGLNLGAAFMMGLLGGGHCIGMCGGIMSALTFAIPPSQRSWWRLSRLLISYNVARILSYSLAGALVASLGSLFSGSLLFTQILQGIALIVLVMMALYIGQWWQGLTHLERLGQHLWRYIEPQARRFLPVYHPRQAFILGALWGWLPCGLVYSALIWSLSAGSAAQGALLMLAFGAGTLPTLLATGAFARRLQQGLKHPYTRTLAGLSLLALAGWQMWHLLHY</sequence>
<feature type="transmembrane region" description="Helical" evidence="1">
    <location>
        <begin position="61"/>
        <end position="81"/>
    </location>
</feature>
<gene>
    <name evidence="3" type="ORF">SAMN05421831_11057</name>
</gene>
<dbReference type="STRING" id="64971.SAMN05421831_11057"/>
<evidence type="ECO:0000259" key="2">
    <source>
        <dbReference type="Pfam" id="PF13386"/>
    </source>
</evidence>
<dbReference type="PANTHER" id="PTHR42208">
    <property type="entry name" value="HEAVY METAL TRANSPORTER-RELATED"/>
    <property type="match status" value="1"/>
</dbReference>
<feature type="transmembrane region" description="Helical" evidence="1">
    <location>
        <begin position="12"/>
        <end position="40"/>
    </location>
</feature>
<evidence type="ECO:0000313" key="3">
    <source>
        <dbReference type="EMBL" id="SEI78794.1"/>
    </source>
</evidence>
<dbReference type="PANTHER" id="PTHR42208:SF1">
    <property type="entry name" value="HEAVY METAL TRANSPORTER"/>
    <property type="match status" value="1"/>
</dbReference>
<dbReference type="EMBL" id="FNYH01000010">
    <property type="protein sequence ID" value="SEI78794.1"/>
    <property type="molecule type" value="Genomic_DNA"/>
</dbReference>
<feature type="transmembrane region" description="Helical" evidence="1">
    <location>
        <begin position="140"/>
        <end position="161"/>
    </location>
</feature>
<keyword evidence="1" id="KW-1133">Transmembrane helix</keyword>
<name>A0A1H6TKU5_9GAMM</name>
<proteinExistence type="predicted"/>
<feature type="transmembrane region" description="Helical" evidence="1">
    <location>
        <begin position="87"/>
        <end position="107"/>
    </location>
</feature>
<dbReference type="AlphaFoldDB" id="A0A1H6TKU5"/>
<keyword evidence="4" id="KW-1185">Reference proteome</keyword>
<dbReference type="RefSeq" id="WP_245710681.1">
    <property type="nucleotide sequence ID" value="NZ_FNYH01000010.1"/>
</dbReference>
<protein>
    <recommendedName>
        <fullName evidence="2">Urease accessory protein UreH-like transmembrane domain-containing protein</fullName>
    </recommendedName>
</protein>